<evidence type="ECO:0000313" key="9">
    <source>
        <dbReference type="Proteomes" id="UP000198976"/>
    </source>
</evidence>
<dbReference type="PANTHER" id="PTHR11921">
    <property type="entry name" value="SUCCINATE DEHYDROGENASE IRON-SULFUR PROTEIN"/>
    <property type="match status" value="1"/>
</dbReference>
<evidence type="ECO:0000259" key="7">
    <source>
        <dbReference type="PROSITE" id="PS51379"/>
    </source>
</evidence>
<evidence type="ECO:0000256" key="5">
    <source>
        <dbReference type="ARBA" id="ARBA00023014"/>
    </source>
</evidence>
<comment type="cofactor">
    <cofactor evidence="6">
        <name>[2Fe-2S] cluster</name>
        <dbReference type="ChEBI" id="CHEBI:190135"/>
    </cofactor>
</comment>
<organism evidence="8 9">
    <name type="scientific">Schaalia radingae</name>
    <dbReference type="NCBI Taxonomy" id="131110"/>
    <lineage>
        <taxon>Bacteria</taxon>
        <taxon>Bacillati</taxon>
        <taxon>Actinomycetota</taxon>
        <taxon>Actinomycetes</taxon>
        <taxon>Actinomycetales</taxon>
        <taxon>Actinomycetaceae</taxon>
        <taxon>Schaalia</taxon>
    </lineage>
</organism>
<comment type="similarity">
    <text evidence="2">Belongs to the succinate dehydrogenase/fumarate reductase iron-sulfur protein family.</text>
</comment>
<name>A0ABY0V7W4_9ACTO</name>
<dbReference type="RefSeq" id="WP_058236738.1">
    <property type="nucleotide sequence ID" value="NZ_LT629792.1"/>
</dbReference>
<proteinExistence type="inferred from homology"/>
<dbReference type="InterPro" id="IPR006058">
    <property type="entry name" value="2Fe2S_fd_BS"/>
</dbReference>
<dbReference type="SUPFAM" id="SSF46548">
    <property type="entry name" value="alpha-helical ferredoxin"/>
    <property type="match status" value="1"/>
</dbReference>
<dbReference type="InterPro" id="IPR012675">
    <property type="entry name" value="Beta-grasp_dom_sf"/>
</dbReference>
<accession>A0ABY0V7W4</accession>
<dbReference type="Gene3D" id="1.10.1060.10">
    <property type="entry name" value="Alpha-helical ferredoxin"/>
    <property type="match status" value="1"/>
</dbReference>
<evidence type="ECO:0000256" key="2">
    <source>
        <dbReference type="ARBA" id="ARBA00009433"/>
    </source>
</evidence>
<dbReference type="InterPro" id="IPR050573">
    <property type="entry name" value="SDH/FRD_Iron-Sulfur"/>
</dbReference>
<keyword evidence="9" id="KW-1185">Reference proteome</keyword>
<dbReference type="InterPro" id="IPR017900">
    <property type="entry name" value="4Fe4S_Fe_S_CS"/>
</dbReference>
<dbReference type="Pfam" id="PF13183">
    <property type="entry name" value="Fer4_8"/>
    <property type="match status" value="1"/>
</dbReference>
<dbReference type="InterPro" id="IPR009051">
    <property type="entry name" value="Helical_ferredxn"/>
</dbReference>
<feature type="domain" description="4Fe-4S ferredoxin-type" evidence="7">
    <location>
        <begin position="150"/>
        <end position="179"/>
    </location>
</feature>
<protein>
    <submittedName>
        <fullName evidence="8">Succinate dehydrogenase / fumarate reductase iron-sulfur subunit</fullName>
    </submittedName>
</protein>
<evidence type="ECO:0000256" key="3">
    <source>
        <dbReference type="ARBA" id="ARBA00022723"/>
    </source>
</evidence>
<keyword evidence="3" id="KW-0479">Metal-binding</keyword>
<dbReference type="Pfam" id="PF13085">
    <property type="entry name" value="Fer2_3"/>
    <property type="match status" value="1"/>
</dbReference>
<evidence type="ECO:0000256" key="6">
    <source>
        <dbReference type="ARBA" id="ARBA00034078"/>
    </source>
</evidence>
<dbReference type="InterPro" id="IPR025192">
    <property type="entry name" value="Succ_DH/fum_Rdtase_N"/>
</dbReference>
<dbReference type="PANTHER" id="PTHR11921:SF41">
    <property type="entry name" value="SUCCINATE DEHYDROGENASE"/>
    <property type="match status" value="1"/>
</dbReference>
<dbReference type="PROSITE" id="PS51379">
    <property type="entry name" value="4FE4S_FER_2"/>
    <property type="match status" value="1"/>
</dbReference>
<dbReference type="PROSITE" id="PS00198">
    <property type="entry name" value="4FE4S_FER_1"/>
    <property type="match status" value="1"/>
</dbReference>
<gene>
    <name evidence="8" type="ORF">SAMN04489714_1157</name>
</gene>
<dbReference type="InterPro" id="IPR036010">
    <property type="entry name" value="2Fe-2S_ferredoxin-like_sf"/>
</dbReference>
<dbReference type="Gene3D" id="3.10.20.30">
    <property type="match status" value="1"/>
</dbReference>
<evidence type="ECO:0000313" key="8">
    <source>
        <dbReference type="EMBL" id="SDT94963.1"/>
    </source>
</evidence>
<dbReference type="Proteomes" id="UP000198976">
    <property type="component" value="Chromosome I"/>
</dbReference>
<keyword evidence="5" id="KW-0411">Iron-sulfur</keyword>
<dbReference type="PROSITE" id="PS00197">
    <property type="entry name" value="2FE2S_FER_1"/>
    <property type="match status" value="1"/>
</dbReference>
<evidence type="ECO:0000256" key="4">
    <source>
        <dbReference type="ARBA" id="ARBA00023004"/>
    </source>
</evidence>
<comment type="cofactor">
    <cofactor evidence="1">
        <name>[3Fe-4S] cluster</name>
        <dbReference type="ChEBI" id="CHEBI:21137"/>
    </cofactor>
</comment>
<dbReference type="EMBL" id="LT629792">
    <property type="protein sequence ID" value="SDT94963.1"/>
    <property type="molecule type" value="Genomic_DNA"/>
</dbReference>
<dbReference type="NCBIfam" id="NF005746">
    <property type="entry name" value="PRK07570.1"/>
    <property type="match status" value="1"/>
</dbReference>
<evidence type="ECO:0000256" key="1">
    <source>
        <dbReference type="ARBA" id="ARBA00001927"/>
    </source>
</evidence>
<reference evidence="8 9" key="1">
    <citation type="submission" date="2016-10" db="EMBL/GenBank/DDBJ databases">
        <authorList>
            <person name="Varghese N."/>
            <person name="Submissions S."/>
        </authorList>
    </citation>
    <scope>NUCLEOTIDE SEQUENCE [LARGE SCALE GENOMIC DNA]</scope>
    <source>
        <strain evidence="8 9">DSM 9169</strain>
    </source>
</reference>
<dbReference type="SUPFAM" id="SSF54292">
    <property type="entry name" value="2Fe-2S ferredoxin-like"/>
    <property type="match status" value="1"/>
</dbReference>
<dbReference type="InterPro" id="IPR017896">
    <property type="entry name" value="4Fe4S_Fe-S-bd"/>
</dbReference>
<sequence length="251" mass="27025">MKLIVDVWRQKAPEAVGTFHSYELDGCDERMSILELLDHLNRNLSSRGVEPVAFDSDCREGICGACGIQVDGRPHGFSENLPACMQRVGAHADGTHVRLEPLRSGAFPVIRDLVVDRSVLDRITMAGGFASVDTGLAPDADAIPIRHQDAEGALDLAACIGCGACVAACPNGSAALYAGARMGHLAALNIPGLERAERARRMNEAMDQYFGSCSGYGECIRVCPANIPFDVVAVASHERLRALWSRWPQPR</sequence>
<keyword evidence="4" id="KW-0408">Iron</keyword>